<name>A0A8U0A7L1_9EURY</name>
<keyword evidence="5" id="KW-0614">Plasmid</keyword>
<dbReference type="Gene3D" id="2.60.40.10">
    <property type="entry name" value="Immunoglobulins"/>
    <property type="match status" value="1"/>
</dbReference>
<dbReference type="Proteomes" id="UP000831768">
    <property type="component" value="Plasmid unnamed3"/>
</dbReference>
<dbReference type="Gene3D" id="1.50.10.10">
    <property type="match status" value="1"/>
</dbReference>
<dbReference type="InterPro" id="IPR008928">
    <property type="entry name" value="6-hairpin_glycosidase_sf"/>
</dbReference>
<dbReference type="PROSITE" id="PS50022">
    <property type="entry name" value="FA58C_3"/>
    <property type="match status" value="1"/>
</dbReference>
<dbReference type="InterPro" id="IPR035398">
    <property type="entry name" value="Bac_rhamnosid_C"/>
</dbReference>
<dbReference type="InterPro" id="IPR036116">
    <property type="entry name" value="FN3_sf"/>
</dbReference>
<dbReference type="SUPFAM" id="SSF48208">
    <property type="entry name" value="Six-hairpin glycosidases"/>
    <property type="match status" value="1"/>
</dbReference>
<dbReference type="Gene3D" id="2.60.120.260">
    <property type="entry name" value="Galactose-binding domain-like"/>
    <property type="match status" value="3"/>
</dbReference>
<dbReference type="InterPro" id="IPR013783">
    <property type="entry name" value="Ig-like_fold"/>
</dbReference>
<evidence type="ECO:0000313" key="5">
    <source>
        <dbReference type="EMBL" id="UPM45181.1"/>
    </source>
</evidence>
<dbReference type="PANTHER" id="PTHR33307:SF6">
    <property type="entry name" value="ALPHA-RHAMNOSIDASE (EUROFUNG)-RELATED"/>
    <property type="match status" value="1"/>
</dbReference>
<dbReference type="SUPFAM" id="SSF49265">
    <property type="entry name" value="Fibronectin type III"/>
    <property type="match status" value="1"/>
</dbReference>
<protein>
    <recommendedName>
        <fullName evidence="2">alpha-L-rhamnosidase</fullName>
        <ecNumber evidence="2">3.2.1.40</ecNumber>
    </recommendedName>
</protein>
<dbReference type="SUPFAM" id="SSF49785">
    <property type="entry name" value="Galactose-binding domain-like"/>
    <property type="match status" value="1"/>
</dbReference>
<reference evidence="5" key="1">
    <citation type="submission" date="2022-04" db="EMBL/GenBank/DDBJ databases">
        <title>Halocatena sp. nov., isolated from a salt lake.</title>
        <authorList>
            <person name="Cui H.-L."/>
        </authorList>
    </citation>
    <scope>NUCLEOTIDE SEQUENCE</scope>
    <source>
        <strain evidence="5">AD-1</strain>
        <plasmid evidence="5">unnamed3</plasmid>
    </source>
</reference>
<dbReference type="EC" id="3.2.1.40" evidence="2"/>
<dbReference type="Gene3D" id="2.60.420.10">
    <property type="entry name" value="Maltose phosphorylase, domain 3"/>
    <property type="match status" value="1"/>
</dbReference>
<evidence type="ECO:0000256" key="3">
    <source>
        <dbReference type="ARBA" id="ARBA00022801"/>
    </source>
</evidence>
<dbReference type="InterPro" id="IPR035396">
    <property type="entry name" value="Bac_rhamnosid6H"/>
</dbReference>
<evidence type="ECO:0000256" key="2">
    <source>
        <dbReference type="ARBA" id="ARBA00012652"/>
    </source>
</evidence>
<sequence>MSESTDRTRLSRPTELRVEYEERPTNVAPGTRPRFSWRVASDRRGGHQTAYRLIVGHDRTAVENGTGTVWDSGRVESTKATNVVYSGPRLAPDTDYYWSVIVWTNTGTTEWAAPARFSTALDNEQWTGDWIAHQPDGGDTNGWRSQWNPTDSTSNEWVQIDLCERREISSVGLHPAQPVVIIRTPDDTVVTMSWFENPLDGFGFPRGYRIEVADDPGFDDATLVVDTTDSLDDASVRRHEDLDARGRYVRVTATDLFDVQPSTTVGHRDTEVERHTEHVHAWQCFALAALTVHDRTGENLAHGRPVTASSSVETDTWGCDHLVNEHVTSRTASSSPLLRTEFTLDRPIETARAYVAAVGYGELHVNGDRVGERRLDPAWTDYERRVLYATHDITDQLTDGTNALGLWLGRGWFSKTHAYWVGDGSPRGRVVLTVEFEDGTTHTLTTNGEWRATESPIRENDVYDGEYYDARHEQDGWSSAGFDDSAWRPARVVDGPGGTLRPQRIEPMDVVETFDVEAVHDHPAGPILDFGQNLTGWLEIEIEGAESGAEITLHHAEALTDDGDLSTMDLRTADARDTYVARGIGIETYEPRFTYHGFRYVQVSGYPGELDPNRVTAKVVHTAMDRRGKFTCSNEDLNQLQHNAIWGLRGNTHSIPEDCPQRDERFGWTGDAHISTRALLFNFDAVRFDEKWIRDHEDAASPMGYVPDVIPNKHQENPADPTWSITRVMIPWYLYLHDGNDRILREQYEGMRQYVDYWYSVADDGIVPNDYGKFGDWLAFENADGRRGLPHALFNTAFLYQVIDTFVKIADALGNERDREIYRGRADHIATAFTDRFFDAEKGVYGPGTQSSYAVPLFVGLVPDTETECVVENLVEKVRTDGEQLTTGFLGTRPLIHTLATHGHADLAYEIVSQPDQPGWVYMVRNGATTMWERWNSDESVGSGMNSLNHSPFTHVSEFFYAILAGIRMGDVPVTEHVTIAPTLVDDLDWVNASVETPNGKLKVAWDRDGDRKYRLTVGIPWNTSATIHLPDIGGAIVSESGTVLEDNTVSGVRSIDRTDGTRMIEVGSGTYEFVVEPTS</sequence>
<organism evidence="5 6">
    <name type="scientific">Halocatena salina</name>
    <dbReference type="NCBI Taxonomy" id="2934340"/>
    <lineage>
        <taxon>Archaea</taxon>
        <taxon>Methanobacteriati</taxon>
        <taxon>Methanobacteriota</taxon>
        <taxon>Stenosarchaea group</taxon>
        <taxon>Halobacteria</taxon>
        <taxon>Halobacteriales</taxon>
        <taxon>Natronomonadaceae</taxon>
        <taxon>Halocatena</taxon>
    </lineage>
</organism>
<dbReference type="InterPro" id="IPR000421">
    <property type="entry name" value="FA58C"/>
</dbReference>
<dbReference type="Pfam" id="PF17389">
    <property type="entry name" value="Bac_rhamnosid6H"/>
    <property type="match status" value="1"/>
</dbReference>
<evidence type="ECO:0000256" key="1">
    <source>
        <dbReference type="ARBA" id="ARBA00001445"/>
    </source>
</evidence>
<dbReference type="GO" id="GO:0005975">
    <property type="term" value="P:carbohydrate metabolic process"/>
    <property type="evidence" value="ECO:0007669"/>
    <property type="project" value="InterPro"/>
</dbReference>
<dbReference type="InterPro" id="IPR013737">
    <property type="entry name" value="Bac_rhamnosid_N"/>
</dbReference>
<dbReference type="InterPro" id="IPR012341">
    <property type="entry name" value="6hp_glycosidase-like_sf"/>
</dbReference>
<dbReference type="GeneID" id="71929909"/>
<dbReference type="InterPro" id="IPR008979">
    <property type="entry name" value="Galactose-bd-like_sf"/>
</dbReference>
<keyword evidence="6" id="KW-1185">Reference proteome</keyword>
<dbReference type="Pfam" id="PF05592">
    <property type="entry name" value="Bac_rhamnosid"/>
    <property type="match status" value="1"/>
</dbReference>
<dbReference type="RefSeq" id="WP_247995835.1">
    <property type="nucleotide sequence ID" value="NZ_CP096022.1"/>
</dbReference>
<dbReference type="PANTHER" id="PTHR33307">
    <property type="entry name" value="ALPHA-RHAMNOSIDASE (EUROFUNG)"/>
    <property type="match status" value="1"/>
</dbReference>
<dbReference type="PIRSF" id="PIRSF010631">
    <property type="entry name" value="A-rhamnsds"/>
    <property type="match status" value="1"/>
</dbReference>
<keyword evidence="3 5" id="KW-0378">Hydrolase</keyword>
<evidence type="ECO:0000313" key="6">
    <source>
        <dbReference type="Proteomes" id="UP000831768"/>
    </source>
</evidence>
<dbReference type="InterPro" id="IPR016007">
    <property type="entry name" value="Alpha_rhamnosid"/>
</dbReference>
<geneLocation type="plasmid" evidence="5 6">
    <name>unnamed3</name>
</geneLocation>
<accession>A0A8U0A7L1</accession>
<dbReference type="Pfam" id="PF08531">
    <property type="entry name" value="Bac_rhamnosid_N"/>
    <property type="match status" value="1"/>
</dbReference>
<gene>
    <name evidence="5" type="ORF">MW046_17640</name>
</gene>
<dbReference type="AlphaFoldDB" id="A0A8U0A7L1"/>
<dbReference type="Pfam" id="PF25788">
    <property type="entry name" value="Ig_Rha78A_N"/>
    <property type="match status" value="1"/>
</dbReference>
<dbReference type="InterPro" id="IPR008902">
    <property type="entry name" value="Rhamnosid_concanavalin"/>
</dbReference>
<proteinExistence type="predicted"/>
<dbReference type="GO" id="GO:0030596">
    <property type="term" value="F:alpha-L-rhamnosidase activity"/>
    <property type="evidence" value="ECO:0007669"/>
    <property type="project" value="UniProtKB-EC"/>
</dbReference>
<dbReference type="Pfam" id="PF17390">
    <property type="entry name" value="Bac_rhamnosid_C"/>
    <property type="match status" value="1"/>
</dbReference>
<comment type="catalytic activity">
    <reaction evidence="1">
        <text>Hydrolysis of terminal non-reducing alpha-L-rhamnose residues in alpha-L-rhamnosides.</text>
        <dbReference type="EC" id="3.2.1.40"/>
    </reaction>
</comment>
<evidence type="ECO:0000259" key="4">
    <source>
        <dbReference type="PROSITE" id="PS50022"/>
    </source>
</evidence>
<dbReference type="EMBL" id="CP096022">
    <property type="protein sequence ID" value="UPM45181.1"/>
    <property type="molecule type" value="Genomic_DNA"/>
</dbReference>
<feature type="domain" description="F5/8 type C" evidence="4">
    <location>
        <begin position="101"/>
        <end position="277"/>
    </location>
</feature>
<dbReference type="KEGG" id="haad:MW046_17640"/>